<dbReference type="PROSITE" id="PS50835">
    <property type="entry name" value="IG_LIKE"/>
    <property type="match status" value="2"/>
</dbReference>
<dbReference type="Pfam" id="PF07686">
    <property type="entry name" value="V-set"/>
    <property type="match status" value="1"/>
</dbReference>
<dbReference type="SMART" id="SM00409">
    <property type="entry name" value="IG"/>
    <property type="match status" value="2"/>
</dbReference>
<evidence type="ECO:0000259" key="1">
    <source>
        <dbReference type="PROSITE" id="PS50835"/>
    </source>
</evidence>
<keyword evidence="3" id="KW-1185">Reference proteome</keyword>
<dbReference type="Pfam" id="PF03015">
    <property type="entry name" value="Sterile"/>
    <property type="match status" value="1"/>
</dbReference>
<dbReference type="STRING" id="94128.A0A2A3EM25"/>
<dbReference type="CDD" id="cd00096">
    <property type="entry name" value="Ig"/>
    <property type="match status" value="1"/>
</dbReference>
<dbReference type="PANTHER" id="PTHR23279:SF5">
    <property type="entry name" value="DEFECTIVE PROBOSCIS EXTENSION RESPONSE 8, ISOFORM A"/>
    <property type="match status" value="1"/>
</dbReference>
<dbReference type="FunFam" id="2.60.40.10:FF:000533">
    <property type="entry name" value="Uncharacterized protein, isoform A"/>
    <property type="match status" value="1"/>
</dbReference>
<dbReference type="EMBL" id="KZ288219">
    <property type="protein sequence ID" value="PBC32332.1"/>
    <property type="molecule type" value="Genomic_DNA"/>
</dbReference>
<dbReference type="SUPFAM" id="SSF48726">
    <property type="entry name" value="Immunoglobulin"/>
    <property type="match status" value="2"/>
</dbReference>
<reference evidence="2 3" key="1">
    <citation type="submission" date="2014-07" db="EMBL/GenBank/DDBJ databases">
        <title>Genomic and transcriptomic analysis on Apis cerana provide comprehensive insights into honey bee biology.</title>
        <authorList>
            <person name="Diao Q."/>
            <person name="Sun L."/>
            <person name="Zheng H."/>
            <person name="Zheng H."/>
            <person name="Xu S."/>
            <person name="Wang S."/>
            <person name="Zeng Z."/>
            <person name="Hu F."/>
            <person name="Su S."/>
            <person name="Wu J."/>
        </authorList>
    </citation>
    <scope>NUCLEOTIDE SEQUENCE [LARGE SCALE GENOMIC DNA]</scope>
    <source>
        <tissue evidence="2">Pupae without intestine</tissue>
    </source>
</reference>
<dbReference type="InterPro" id="IPR036179">
    <property type="entry name" value="Ig-like_dom_sf"/>
</dbReference>
<dbReference type="InterPro" id="IPR013783">
    <property type="entry name" value="Ig-like_fold"/>
</dbReference>
<dbReference type="AlphaFoldDB" id="A0A2A3EM25"/>
<evidence type="ECO:0000313" key="3">
    <source>
        <dbReference type="Proteomes" id="UP000242457"/>
    </source>
</evidence>
<sequence length="519" mass="57586">MSERDKELLGNVSVVFHAAGPCNETFRFSKQLSRIQVVAVVTSIFERASDDRVVEAGKEGDGGPMALVRVPLVGPALREPMPGFVDTLKGSTALIAGAGHVLGNSNLQAEIIPIDLAVNTLITVAWERATSKNVQGPVIYNAIPIGCTWSDLIKKSQRANRKFAYPTFGFRGMTSIVTLHWALVVLFEWLPSTLCDTILGLVGAKKRFLVQYQRVRDALRSVESISSRVWSVERNRVYLIQQCLATEDQDIFPVSTEIDVESYALCAAAAAKKYCVDEDEAVRSTRLIEADNDRLQEYATPDPNPYFDTTRVSNVTGLVGKTIQLVCKVKNLGNRTVSWVRHRDIHLLTVGRYTYTSDQRFEAMHTPHTEEWTLRIRYPQKKDSGIYECQISTTPPIGYSVYLTVVEPVTEIAGGPDIFINKDSTINLTCLVRYAPEPPSTIVWIHDHKAINFDSPRGGISLVTEKGPVTSSRLLIQKAIERDAGLYTCSPSNTHSSSVHVHIVNVVIVILNAVLFMVR</sequence>
<organism evidence="2 3">
    <name type="scientific">Apis cerana cerana</name>
    <name type="common">Oriental honeybee</name>
    <dbReference type="NCBI Taxonomy" id="94128"/>
    <lineage>
        <taxon>Eukaryota</taxon>
        <taxon>Metazoa</taxon>
        <taxon>Ecdysozoa</taxon>
        <taxon>Arthropoda</taxon>
        <taxon>Hexapoda</taxon>
        <taxon>Insecta</taxon>
        <taxon>Pterygota</taxon>
        <taxon>Neoptera</taxon>
        <taxon>Endopterygota</taxon>
        <taxon>Hymenoptera</taxon>
        <taxon>Apocrita</taxon>
        <taxon>Aculeata</taxon>
        <taxon>Apoidea</taxon>
        <taxon>Anthophila</taxon>
        <taxon>Apidae</taxon>
        <taxon>Apis</taxon>
    </lineage>
</organism>
<dbReference type="PANTHER" id="PTHR23279">
    <property type="entry name" value="DEFECTIVE PROBOSCIS EXTENSION RESPONSE DPR -RELATED"/>
    <property type="match status" value="1"/>
</dbReference>
<proteinExistence type="predicted"/>
<dbReference type="Pfam" id="PF00047">
    <property type="entry name" value="ig"/>
    <property type="match status" value="1"/>
</dbReference>
<accession>A0A2A3EM25</accession>
<dbReference type="InterPro" id="IPR007110">
    <property type="entry name" value="Ig-like_dom"/>
</dbReference>
<dbReference type="InterPro" id="IPR013106">
    <property type="entry name" value="Ig_V-set"/>
</dbReference>
<feature type="domain" description="Ig-like" evidence="1">
    <location>
        <begin position="408"/>
        <end position="500"/>
    </location>
</feature>
<dbReference type="InterPro" id="IPR037448">
    <property type="entry name" value="Zig-8"/>
</dbReference>
<gene>
    <name evidence="2" type="ORF">APICC_09720</name>
</gene>
<dbReference type="Gene3D" id="2.60.40.10">
    <property type="entry name" value="Immunoglobulins"/>
    <property type="match status" value="2"/>
</dbReference>
<evidence type="ECO:0000313" key="2">
    <source>
        <dbReference type="EMBL" id="PBC32332.1"/>
    </source>
</evidence>
<dbReference type="Proteomes" id="UP000242457">
    <property type="component" value="Unassembled WGS sequence"/>
</dbReference>
<dbReference type="InterPro" id="IPR003598">
    <property type="entry name" value="Ig_sub2"/>
</dbReference>
<dbReference type="InterPro" id="IPR003599">
    <property type="entry name" value="Ig_sub"/>
</dbReference>
<dbReference type="GO" id="GO:0032589">
    <property type="term" value="C:neuron projection membrane"/>
    <property type="evidence" value="ECO:0007669"/>
    <property type="project" value="TreeGrafter"/>
</dbReference>
<dbReference type="InterPro" id="IPR033640">
    <property type="entry name" value="FAR_C"/>
</dbReference>
<dbReference type="FunFam" id="2.60.40.10:FF:000129">
    <property type="entry name" value="CLUMA_CG018772, isoform A"/>
    <property type="match status" value="1"/>
</dbReference>
<dbReference type="SMART" id="SM00408">
    <property type="entry name" value="IGc2"/>
    <property type="match status" value="2"/>
</dbReference>
<name>A0A2A3EM25_APICC</name>
<dbReference type="InterPro" id="IPR013151">
    <property type="entry name" value="Immunoglobulin_dom"/>
</dbReference>
<feature type="domain" description="Ig-like" evidence="1">
    <location>
        <begin position="305"/>
        <end position="404"/>
    </location>
</feature>
<dbReference type="OrthoDB" id="5969816at2759"/>
<protein>
    <submittedName>
        <fullName evidence="2">Fatty acyl-CoA reductase</fullName>
    </submittedName>
</protein>
<dbReference type="GO" id="GO:0050808">
    <property type="term" value="P:synapse organization"/>
    <property type="evidence" value="ECO:0007669"/>
    <property type="project" value="TreeGrafter"/>
</dbReference>